<keyword evidence="6" id="KW-1185">Reference proteome</keyword>
<accession>A0A2U2HPP9</accession>
<evidence type="ECO:0000256" key="3">
    <source>
        <dbReference type="PROSITE-ProRule" id="PRU00464"/>
    </source>
</evidence>
<feature type="domain" description="HIT" evidence="4">
    <location>
        <begin position="13"/>
        <end position="119"/>
    </location>
</feature>
<dbReference type="InterPro" id="IPR019808">
    <property type="entry name" value="Histidine_triad_CS"/>
</dbReference>
<dbReference type="Gene3D" id="3.30.428.10">
    <property type="entry name" value="HIT-like"/>
    <property type="match status" value="1"/>
</dbReference>
<dbReference type="PRINTS" id="PR00332">
    <property type="entry name" value="HISTRIAD"/>
</dbReference>
<protein>
    <submittedName>
        <fullName evidence="5">HIT family protein</fullName>
    </submittedName>
</protein>
<dbReference type="PANTHER" id="PTHR42997">
    <property type="entry name" value="HIT FAMILY HYDROLASE"/>
    <property type="match status" value="1"/>
</dbReference>
<dbReference type="PANTHER" id="PTHR42997:SF1">
    <property type="entry name" value="AP-4-A PHOSPHORYLASE"/>
    <property type="match status" value="1"/>
</dbReference>
<organism evidence="5 6">
    <name type="scientific">Massilia glaciei</name>
    <dbReference type="NCBI Taxonomy" id="1524097"/>
    <lineage>
        <taxon>Bacteria</taxon>
        <taxon>Pseudomonadati</taxon>
        <taxon>Pseudomonadota</taxon>
        <taxon>Betaproteobacteria</taxon>
        <taxon>Burkholderiales</taxon>
        <taxon>Oxalobacteraceae</taxon>
        <taxon>Telluria group</taxon>
        <taxon>Massilia</taxon>
    </lineage>
</organism>
<dbReference type="OrthoDB" id="9784774at2"/>
<gene>
    <name evidence="5" type="ORF">C7C56_006595</name>
</gene>
<dbReference type="AlphaFoldDB" id="A0A2U2HPP9"/>
<dbReference type="InterPro" id="IPR011146">
    <property type="entry name" value="HIT-like"/>
</dbReference>
<dbReference type="InterPro" id="IPR052908">
    <property type="entry name" value="AP-4-A_phosphorylase"/>
</dbReference>
<evidence type="ECO:0000259" key="4">
    <source>
        <dbReference type="PROSITE" id="PS51084"/>
    </source>
</evidence>
<sequence>MTDSITVTKNLENPCPFCTLPAGRVVEENELALLILDGYPVSPGHSLIIPKRHFGSFFSATAPERSALLSLLDKAKELAEIDNKPAGYNIGINDGAAAGQTVPHLHIHLIPRYEGDQDDPRGGVRWVIPNKANYWSQR</sequence>
<dbReference type="RefSeq" id="WP_106756667.1">
    <property type="nucleotide sequence ID" value="NZ_PXWF02000087.1"/>
</dbReference>
<dbReference type="InterPro" id="IPR036265">
    <property type="entry name" value="HIT-like_sf"/>
</dbReference>
<dbReference type="PROSITE" id="PS51084">
    <property type="entry name" value="HIT_2"/>
    <property type="match status" value="1"/>
</dbReference>
<feature type="short sequence motif" description="Histidine triad motif" evidence="2 3">
    <location>
        <begin position="104"/>
        <end position="108"/>
    </location>
</feature>
<dbReference type="PROSITE" id="PS00892">
    <property type="entry name" value="HIT_1"/>
    <property type="match status" value="1"/>
</dbReference>
<dbReference type="EMBL" id="PXWF02000087">
    <property type="protein sequence ID" value="PWF49426.1"/>
    <property type="molecule type" value="Genomic_DNA"/>
</dbReference>
<dbReference type="Proteomes" id="UP000241421">
    <property type="component" value="Unassembled WGS sequence"/>
</dbReference>
<evidence type="ECO:0000313" key="6">
    <source>
        <dbReference type="Proteomes" id="UP000241421"/>
    </source>
</evidence>
<dbReference type="InterPro" id="IPR001310">
    <property type="entry name" value="Histidine_triad_HIT"/>
</dbReference>
<dbReference type="Pfam" id="PF01230">
    <property type="entry name" value="HIT"/>
    <property type="match status" value="1"/>
</dbReference>
<dbReference type="SUPFAM" id="SSF54197">
    <property type="entry name" value="HIT-like"/>
    <property type="match status" value="1"/>
</dbReference>
<proteinExistence type="predicted"/>
<dbReference type="GO" id="GO:0003824">
    <property type="term" value="F:catalytic activity"/>
    <property type="evidence" value="ECO:0007669"/>
    <property type="project" value="InterPro"/>
</dbReference>
<evidence type="ECO:0000256" key="2">
    <source>
        <dbReference type="PIRSR" id="PIRSR601310-3"/>
    </source>
</evidence>
<comment type="caution">
    <text evidence="5">The sequence shown here is derived from an EMBL/GenBank/DDBJ whole genome shotgun (WGS) entry which is preliminary data.</text>
</comment>
<feature type="active site" description="Tele-AMP-histidine intermediate" evidence="1">
    <location>
        <position position="106"/>
    </location>
</feature>
<evidence type="ECO:0000256" key="1">
    <source>
        <dbReference type="PIRSR" id="PIRSR601310-1"/>
    </source>
</evidence>
<evidence type="ECO:0000313" key="5">
    <source>
        <dbReference type="EMBL" id="PWF49426.1"/>
    </source>
</evidence>
<reference evidence="5 6" key="1">
    <citation type="submission" date="2018-04" db="EMBL/GenBank/DDBJ databases">
        <title>Massilia violaceinigra sp. nov., a novel purple-pigmented bacterium isolated from Tianshan glacier, Xinjiang, China.</title>
        <authorList>
            <person name="Wang H."/>
        </authorList>
    </citation>
    <scope>NUCLEOTIDE SEQUENCE [LARGE SCALE GENOMIC DNA]</scope>
    <source>
        <strain evidence="5 6">B448-2</strain>
    </source>
</reference>
<name>A0A2U2HPP9_9BURK</name>